<dbReference type="GO" id="GO:0005935">
    <property type="term" value="C:cellular bud neck"/>
    <property type="evidence" value="ECO:0007669"/>
    <property type="project" value="TreeGrafter"/>
</dbReference>
<dbReference type="PANTHER" id="PTHR40018">
    <property type="entry name" value="[PSI+] INDUCTION PROTEIN 2"/>
    <property type="match status" value="1"/>
</dbReference>
<evidence type="ECO:0000256" key="1">
    <source>
        <dbReference type="SAM" id="MobiDB-lite"/>
    </source>
</evidence>
<keyword evidence="2" id="KW-1133">Transmembrane helix</keyword>
<gene>
    <name evidence="3" type="ORF">S40285_00761</name>
</gene>
<keyword evidence="2" id="KW-0812">Transmembrane</keyword>
<dbReference type="EMBL" id="KL660440">
    <property type="protein sequence ID" value="KFA66478.1"/>
    <property type="molecule type" value="Genomic_DNA"/>
</dbReference>
<feature type="non-terminal residue" evidence="3">
    <location>
        <position position="1"/>
    </location>
</feature>
<proteinExistence type="predicted"/>
<feature type="compositionally biased region" description="Basic and acidic residues" evidence="1">
    <location>
        <begin position="491"/>
        <end position="504"/>
    </location>
</feature>
<dbReference type="Proteomes" id="UP000028524">
    <property type="component" value="Unassembled WGS sequence"/>
</dbReference>
<keyword evidence="2" id="KW-0472">Membrane</keyword>
<dbReference type="PANTHER" id="PTHR40018:SF1">
    <property type="entry name" value="[PSI+] INDUCTION PROTEIN 2"/>
    <property type="match status" value="1"/>
</dbReference>
<reference evidence="3 4" key="1">
    <citation type="journal article" date="2014" name="BMC Genomics">
        <title>Comparative genome sequencing reveals chemotype-specific gene clusters in the toxigenic black mold Stachybotrys.</title>
        <authorList>
            <person name="Semeiks J."/>
            <person name="Borek D."/>
            <person name="Otwinowski Z."/>
            <person name="Grishin N.V."/>
        </authorList>
    </citation>
    <scope>NUCLEOTIDE SEQUENCE [LARGE SCALE GENOMIC DNA]</scope>
    <source>
        <strain evidence="3 4">IBT 40285</strain>
    </source>
</reference>
<name>A0A084QR93_STAC4</name>
<evidence type="ECO:0000256" key="2">
    <source>
        <dbReference type="SAM" id="Phobius"/>
    </source>
</evidence>
<feature type="compositionally biased region" description="Low complexity" evidence="1">
    <location>
        <begin position="506"/>
        <end position="519"/>
    </location>
</feature>
<dbReference type="HOGENOM" id="CLU_022094_0_0_1"/>
<evidence type="ECO:0000313" key="4">
    <source>
        <dbReference type="Proteomes" id="UP000028524"/>
    </source>
</evidence>
<feature type="compositionally biased region" description="Polar residues" evidence="1">
    <location>
        <begin position="442"/>
        <end position="481"/>
    </location>
</feature>
<dbReference type="OMA" id="HDQGYGA"/>
<feature type="transmembrane region" description="Helical" evidence="2">
    <location>
        <begin position="99"/>
        <end position="120"/>
    </location>
</feature>
<feature type="region of interest" description="Disordered" evidence="1">
    <location>
        <begin position="199"/>
        <end position="220"/>
    </location>
</feature>
<protein>
    <recommendedName>
        <fullName evidence="5">Fibroin-3</fullName>
    </recommendedName>
</protein>
<feature type="region of interest" description="Disordered" evidence="1">
    <location>
        <begin position="233"/>
        <end position="525"/>
    </location>
</feature>
<dbReference type="STRING" id="1283841.A0A084QR93"/>
<dbReference type="GO" id="GO:0005886">
    <property type="term" value="C:plasma membrane"/>
    <property type="evidence" value="ECO:0007669"/>
    <property type="project" value="TreeGrafter"/>
</dbReference>
<dbReference type="OrthoDB" id="5401332at2759"/>
<dbReference type="InterPro" id="IPR037504">
    <property type="entry name" value="PSI_induc_2"/>
</dbReference>
<dbReference type="AlphaFoldDB" id="A0A084QR93"/>
<accession>A0A084QR93</accession>
<dbReference type="InParanoid" id="A0A084QR93"/>
<sequence length="525" mass="56869">SVLNKDVPRSGFRCTRFAARFPSNRPDTLKFGTMPSVDVAMARSLRGGVFEILKNSLARGIAADLARRQIIDDVSDSVNDIQTALSSWDNCMAVSWCQYPVIAIIVVGGLILISIVWCIVRCCCCGLSCCCSCFRCLQCCGDCCGACDPPRKQQSKYLDAPYIPPDQGYRTEAPMQSSFPSITPNHPPAKAPPQYAEFDAPRKGGEDALPEMPSWESSSSKKVLVEEEAVELETLKKKTPTPEQQVPLMTGASSVATSPMPMEYPGAYGQPQGSNARGYMDPQSRPLDPYGQAPQGNGYAVNQGSVYDQDQPYDMPPAPAAAAMMGRQSPALGRQSPALNPYGYDTNRMNQGYPQPAPLPNDYGNYGGFRQGSPAPSADGYGMRRRGTGDNGTIGAPASYGVDSRARNSPGPIRPSRPDDPYQQGPRQSPAPQNGRGYGAPSYNSPQDDYNRSYSPGPNRQYGGQSPPSRMPQSPNNNSGFDVNPGYTRPYDYDRRPSESREDVGQEGYPGYKPYGQGQNAWSGI</sequence>
<organism evidence="3 4">
    <name type="scientific">Stachybotrys chlorohalonatus (strain IBT 40285)</name>
    <dbReference type="NCBI Taxonomy" id="1283841"/>
    <lineage>
        <taxon>Eukaryota</taxon>
        <taxon>Fungi</taxon>
        <taxon>Dikarya</taxon>
        <taxon>Ascomycota</taxon>
        <taxon>Pezizomycotina</taxon>
        <taxon>Sordariomycetes</taxon>
        <taxon>Hypocreomycetidae</taxon>
        <taxon>Hypocreales</taxon>
        <taxon>Stachybotryaceae</taxon>
        <taxon>Stachybotrys</taxon>
    </lineage>
</organism>
<evidence type="ECO:0008006" key="5">
    <source>
        <dbReference type="Google" id="ProtNLM"/>
    </source>
</evidence>
<evidence type="ECO:0000313" key="3">
    <source>
        <dbReference type="EMBL" id="KFA66478.1"/>
    </source>
</evidence>
<keyword evidence="4" id="KW-1185">Reference proteome</keyword>